<dbReference type="PANTHER" id="PTHR10587">
    <property type="entry name" value="GLYCOSYL TRANSFERASE-RELATED"/>
    <property type="match status" value="1"/>
</dbReference>
<dbReference type="PROSITE" id="PS51677">
    <property type="entry name" value="NODB"/>
    <property type="match status" value="1"/>
</dbReference>
<keyword evidence="1" id="KW-0812">Transmembrane</keyword>
<dbReference type="AlphaFoldDB" id="A0A9D1HWT1"/>
<feature type="domain" description="NodB homology" evidence="2">
    <location>
        <begin position="110"/>
        <end position="313"/>
    </location>
</feature>
<dbReference type="InterPro" id="IPR050248">
    <property type="entry name" value="Polysacc_deacetylase_ArnD"/>
</dbReference>
<dbReference type="InterPro" id="IPR011330">
    <property type="entry name" value="Glyco_hydro/deAcase_b/a-brl"/>
</dbReference>
<dbReference type="InterPro" id="IPR002509">
    <property type="entry name" value="NODB_dom"/>
</dbReference>
<comment type="caution">
    <text evidence="3">The sequence shown here is derived from an EMBL/GenBank/DDBJ whole genome shotgun (WGS) entry which is preliminary data.</text>
</comment>
<keyword evidence="1" id="KW-0472">Membrane</keyword>
<gene>
    <name evidence="3" type="ORF">IAD17_03810</name>
</gene>
<sequence length="313" mass="34376">MKKRSMYGPANGYAAYSRATPGAYHKRLQIRKRALTRRAALAGAGVVALTAAGIAVTKSGILTPMVSGVADSIPGIPDVSDVIEPPDPRDKEFAVDPSRTDWNYESNGKKTLYLTFDDGPSANTEDILSILDTYGAKATFFVTNQFPDYLPLIAEEYERGHTVGLHSYSHDYSIYTSEETYFEDLDKIGQVVSEYIGYVPLFIRFPGGSSNTISANYCSGIMTTLAQAVQDRGYQYWDWNSDCGDGATVTTEEAIAESQQFSEENLVFLAHDASAKTSTVEALPSIIEYFQGQGYTLEALTRESMVDHHNVNN</sequence>
<dbReference type="Proteomes" id="UP000824078">
    <property type="component" value="Unassembled WGS sequence"/>
</dbReference>
<dbReference type="CDD" id="cd10944">
    <property type="entry name" value="CE4_SmPgdA_like"/>
    <property type="match status" value="1"/>
</dbReference>
<evidence type="ECO:0000313" key="4">
    <source>
        <dbReference type="Proteomes" id="UP000824078"/>
    </source>
</evidence>
<accession>A0A9D1HWT1</accession>
<name>A0A9D1HWT1_9ACTN</name>
<organism evidence="3 4">
    <name type="scientific">Candidatus Coprovicinus avistercoris</name>
    <dbReference type="NCBI Taxonomy" id="2840754"/>
    <lineage>
        <taxon>Bacteria</taxon>
        <taxon>Bacillati</taxon>
        <taxon>Actinomycetota</taxon>
        <taxon>Coriobacteriia</taxon>
        <taxon>Coriobacteriales</taxon>
        <taxon>Coriobacteriaceae</taxon>
        <taxon>Coriobacteriaceae incertae sedis</taxon>
        <taxon>Candidatus Coprovicinus</taxon>
    </lineage>
</organism>
<protein>
    <submittedName>
        <fullName evidence="3">Polysaccharide deacetylase</fullName>
    </submittedName>
</protein>
<reference evidence="3" key="2">
    <citation type="journal article" date="2021" name="PeerJ">
        <title>Extensive microbial diversity within the chicken gut microbiome revealed by metagenomics and culture.</title>
        <authorList>
            <person name="Gilroy R."/>
            <person name="Ravi A."/>
            <person name="Getino M."/>
            <person name="Pursley I."/>
            <person name="Horton D.L."/>
            <person name="Alikhan N.F."/>
            <person name="Baker D."/>
            <person name="Gharbi K."/>
            <person name="Hall N."/>
            <person name="Watson M."/>
            <person name="Adriaenssens E.M."/>
            <person name="Foster-Nyarko E."/>
            <person name="Jarju S."/>
            <person name="Secka A."/>
            <person name="Antonio M."/>
            <person name="Oren A."/>
            <person name="Chaudhuri R.R."/>
            <person name="La Ragione R."/>
            <person name="Hildebrand F."/>
            <person name="Pallen M.J."/>
        </authorList>
    </citation>
    <scope>NUCLEOTIDE SEQUENCE</scope>
    <source>
        <strain evidence="3">ChiHjej12B11-29160</strain>
    </source>
</reference>
<evidence type="ECO:0000259" key="2">
    <source>
        <dbReference type="PROSITE" id="PS51677"/>
    </source>
</evidence>
<dbReference type="SUPFAM" id="SSF88713">
    <property type="entry name" value="Glycoside hydrolase/deacetylase"/>
    <property type="match status" value="1"/>
</dbReference>
<feature type="transmembrane region" description="Helical" evidence="1">
    <location>
        <begin position="35"/>
        <end position="56"/>
    </location>
</feature>
<dbReference type="Pfam" id="PF01522">
    <property type="entry name" value="Polysacc_deac_1"/>
    <property type="match status" value="1"/>
</dbReference>
<dbReference type="Gene3D" id="3.20.20.370">
    <property type="entry name" value="Glycoside hydrolase/deacetylase"/>
    <property type="match status" value="1"/>
</dbReference>
<evidence type="ECO:0000313" key="3">
    <source>
        <dbReference type="EMBL" id="HIU24026.1"/>
    </source>
</evidence>
<keyword evidence="1" id="KW-1133">Transmembrane helix</keyword>
<dbReference type="EMBL" id="DVMQ01000013">
    <property type="protein sequence ID" value="HIU24026.1"/>
    <property type="molecule type" value="Genomic_DNA"/>
</dbReference>
<dbReference type="PANTHER" id="PTHR10587:SF125">
    <property type="entry name" value="POLYSACCHARIDE DEACETYLASE YHEN-RELATED"/>
    <property type="match status" value="1"/>
</dbReference>
<dbReference type="GO" id="GO:0005975">
    <property type="term" value="P:carbohydrate metabolic process"/>
    <property type="evidence" value="ECO:0007669"/>
    <property type="project" value="InterPro"/>
</dbReference>
<reference evidence="3" key="1">
    <citation type="submission" date="2020-10" db="EMBL/GenBank/DDBJ databases">
        <authorList>
            <person name="Gilroy R."/>
        </authorList>
    </citation>
    <scope>NUCLEOTIDE SEQUENCE</scope>
    <source>
        <strain evidence="3">ChiHjej12B11-29160</strain>
    </source>
</reference>
<dbReference type="GO" id="GO:0016810">
    <property type="term" value="F:hydrolase activity, acting on carbon-nitrogen (but not peptide) bonds"/>
    <property type="evidence" value="ECO:0007669"/>
    <property type="project" value="InterPro"/>
</dbReference>
<evidence type="ECO:0000256" key="1">
    <source>
        <dbReference type="SAM" id="Phobius"/>
    </source>
</evidence>
<proteinExistence type="predicted"/>